<evidence type="ECO:0000313" key="2">
    <source>
        <dbReference type="Proteomes" id="UP000054544"/>
    </source>
</evidence>
<dbReference type="InterPro" id="IPR053143">
    <property type="entry name" value="Arylsulfate_ST"/>
</dbReference>
<protein>
    <submittedName>
        <fullName evidence="1">Uncharacterized protein</fullName>
    </submittedName>
</protein>
<dbReference type="AlphaFoldDB" id="A0A0D9P8D6"/>
<keyword evidence="2" id="KW-1185">Reference proteome</keyword>
<dbReference type="InterPro" id="IPR039535">
    <property type="entry name" value="ASST-like"/>
</dbReference>
<dbReference type="PANTHER" id="PTHR35340">
    <property type="entry name" value="PQQ ENZYME REPEAT PROTEIN-RELATED"/>
    <property type="match status" value="1"/>
</dbReference>
<dbReference type="STRING" id="1291518.A0A0D9P8D6"/>
<dbReference type="Proteomes" id="UP000054544">
    <property type="component" value="Unassembled WGS sequence"/>
</dbReference>
<name>A0A0D9P8D6_METAN</name>
<dbReference type="Pfam" id="PF14269">
    <property type="entry name" value="Arylsulfotran_2"/>
    <property type="match status" value="1"/>
</dbReference>
<organism evidence="1 2">
    <name type="scientific">Metarhizium anisopliae BRIP 53293</name>
    <dbReference type="NCBI Taxonomy" id="1291518"/>
    <lineage>
        <taxon>Eukaryota</taxon>
        <taxon>Fungi</taxon>
        <taxon>Dikarya</taxon>
        <taxon>Ascomycota</taxon>
        <taxon>Pezizomycotina</taxon>
        <taxon>Sordariomycetes</taxon>
        <taxon>Hypocreomycetidae</taxon>
        <taxon>Hypocreales</taxon>
        <taxon>Clavicipitaceae</taxon>
        <taxon>Metarhizium</taxon>
    </lineage>
</organism>
<sequence>MGGKETNFAFQHKARWDNNFNQITLFDKSHDGGALEIAHPRGIRLRVDQLFMTGKLITEYKNPTHVPAASQGSMQNLPNGHVLVGYGFSGVFTEFTRDGKVLCETHFGPQS</sequence>
<reference evidence="2" key="1">
    <citation type="journal article" date="2014" name="BMC Genomics">
        <title>The genome sequence of the biocontrol fungus Metarhizium anisopliae and comparative genomics of Metarhizium species.</title>
        <authorList>
            <person name="Pattemore J.A."/>
            <person name="Hane J.K."/>
            <person name="Williams A.H."/>
            <person name="Wilson B.A."/>
            <person name="Stodart B.J."/>
            <person name="Ash G.J."/>
        </authorList>
    </citation>
    <scope>NUCLEOTIDE SEQUENCE [LARGE SCALE GENOMIC DNA]</scope>
    <source>
        <strain evidence="2">BRIP 53293</strain>
    </source>
</reference>
<evidence type="ECO:0000313" key="1">
    <source>
        <dbReference type="EMBL" id="KJK82423.1"/>
    </source>
</evidence>
<dbReference type="PANTHER" id="PTHR35340:SF5">
    <property type="entry name" value="ASST-DOMAIN-CONTAINING PROTEIN"/>
    <property type="match status" value="1"/>
</dbReference>
<dbReference type="EMBL" id="KE384724">
    <property type="protein sequence ID" value="KJK82423.1"/>
    <property type="molecule type" value="Genomic_DNA"/>
</dbReference>
<accession>A0A0D9P8D6</accession>
<gene>
    <name evidence="1" type="ORF">H634G_02617</name>
</gene>
<proteinExistence type="predicted"/>